<sequence>MDSSKCRLRRVLLYFVLISLFLFVSGHVGQYLIEHHGLDRELGLLLQGVIFTGLTLIVLYILKRKNPDVLKNIGLKGADSLPKFIVGVLLPLLLLGAGIFTAYLFGGIENIRLNLTTSVITAIFINTVTAFLYEAFPEEIFLRGLIFEELHKKLQFIFSLFVQVLIFICVPIFVMTLSSIFFHEPFSLTIDYFILLFTFGIALQLYKKYTGTLWMSIIFHVIYLEVTRYISSGGMYDTNTTLLQFDETFGGFMMLYLSFLFIVVLSVVVLSILLLIDNRKNRRYLS</sequence>
<proteinExistence type="predicted"/>
<feature type="transmembrane region" description="Helical" evidence="1">
    <location>
        <begin position="186"/>
        <end position="206"/>
    </location>
</feature>
<comment type="caution">
    <text evidence="3">The sequence shown here is derived from an EMBL/GenBank/DDBJ whole genome shotgun (WGS) entry which is preliminary data.</text>
</comment>
<protein>
    <submittedName>
        <fullName evidence="3">CPBP family intramembrane glutamic endopeptidase</fullName>
        <ecNumber evidence="3">3.4.-.-</ecNumber>
    </submittedName>
</protein>
<feature type="transmembrane region" description="Helical" evidence="1">
    <location>
        <begin position="84"/>
        <end position="105"/>
    </location>
</feature>
<dbReference type="EMBL" id="JBHSPF010000036">
    <property type="protein sequence ID" value="MFC5628872.1"/>
    <property type="molecule type" value="Genomic_DNA"/>
</dbReference>
<keyword evidence="4" id="KW-1185">Reference proteome</keyword>
<keyword evidence="3" id="KW-0378">Hydrolase</keyword>
<keyword evidence="1" id="KW-1133">Transmembrane helix</keyword>
<feature type="transmembrane region" description="Helical" evidence="1">
    <location>
        <begin position="154"/>
        <end position="174"/>
    </location>
</feature>
<evidence type="ECO:0000259" key="2">
    <source>
        <dbReference type="Pfam" id="PF02517"/>
    </source>
</evidence>
<keyword evidence="1" id="KW-0812">Transmembrane</keyword>
<evidence type="ECO:0000313" key="4">
    <source>
        <dbReference type="Proteomes" id="UP001596143"/>
    </source>
</evidence>
<dbReference type="EC" id="3.4.-.-" evidence="3"/>
<dbReference type="GO" id="GO:0016787">
    <property type="term" value="F:hydrolase activity"/>
    <property type="evidence" value="ECO:0007669"/>
    <property type="project" value="UniProtKB-KW"/>
</dbReference>
<dbReference type="RefSeq" id="WP_270897888.1">
    <property type="nucleotide sequence ID" value="NZ_JBHSPF010000036.1"/>
</dbReference>
<evidence type="ECO:0000313" key="3">
    <source>
        <dbReference type="EMBL" id="MFC5628872.1"/>
    </source>
</evidence>
<feature type="domain" description="CAAX prenyl protease 2/Lysostaphin resistance protein A-like" evidence="2">
    <location>
        <begin position="124"/>
        <end position="223"/>
    </location>
</feature>
<evidence type="ECO:0000256" key="1">
    <source>
        <dbReference type="SAM" id="Phobius"/>
    </source>
</evidence>
<dbReference type="Proteomes" id="UP001596143">
    <property type="component" value="Unassembled WGS sequence"/>
</dbReference>
<accession>A0ABW0U5U2</accession>
<keyword evidence="1" id="KW-0472">Membrane</keyword>
<organism evidence="3 4">
    <name type="scientific">Aliibacillus thermotolerans</name>
    <dbReference type="NCBI Taxonomy" id="1834418"/>
    <lineage>
        <taxon>Bacteria</taxon>
        <taxon>Bacillati</taxon>
        <taxon>Bacillota</taxon>
        <taxon>Bacilli</taxon>
        <taxon>Bacillales</taxon>
        <taxon>Bacillaceae</taxon>
        <taxon>Aliibacillus</taxon>
    </lineage>
</organism>
<feature type="transmembrane region" description="Helical" evidence="1">
    <location>
        <begin position="12"/>
        <end position="33"/>
    </location>
</feature>
<feature type="transmembrane region" description="Helical" evidence="1">
    <location>
        <begin position="213"/>
        <end position="231"/>
    </location>
</feature>
<feature type="transmembrane region" description="Helical" evidence="1">
    <location>
        <begin position="251"/>
        <end position="276"/>
    </location>
</feature>
<feature type="transmembrane region" description="Helical" evidence="1">
    <location>
        <begin position="111"/>
        <end position="133"/>
    </location>
</feature>
<gene>
    <name evidence="3" type="ORF">ACFPTR_08295</name>
</gene>
<feature type="transmembrane region" description="Helical" evidence="1">
    <location>
        <begin position="45"/>
        <end position="63"/>
    </location>
</feature>
<reference evidence="4" key="1">
    <citation type="journal article" date="2019" name="Int. J. Syst. Evol. Microbiol.">
        <title>The Global Catalogue of Microorganisms (GCM) 10K type strain sequencing project: providing services to taxonomists for standard genome sequencing and annotation.</title>
        <authorList>
            <consortium name="The Broad Institute Genomics Platform"/>
            <consortium name="The Broad Institute Genome Sequencing Center for Infectious Disease"/>
            <person name="Wu L."/>
            <person name="Ma J."/>
        </authorList>
    </citation>
    <scope>NUCLEOTIDE SEQUENCE [LARGE SCALE GENOMIC DNA]</scope>
    <source>
        <strain evidence="4">CGMCC 1.15790</strain>
    </source>
</reference>
<dbReference type="Pfam" id="PF02517">
    <property type="entry name" value="Rce1-like"/>
    <property type="match status" value="1"/>
</dbReference>
<name>A0ABW0U5U2_9BACI</name>
<dbReference type="InterPro" id="IPR003675">
    <property type="entry name" value="Rce1/LyrA-like_dom"/>
</dbReference>